<dbReference type="AlphaFoldDB" id="A0A8T1VCJ2"/>
<organism evidence="2 3">
    <name type="scientific">Phytophthora pseudosyringae</name>
    <dbReference type="NCBI Taxonomy" id="221518"/>
    <lineage>
        <taxon>Eukaryota</taxon>
        <taxon>Sar</taxon>
        <taxon>Stramenopiles</taxon>
        <taxon>Oomycota</taxon>
        <taxon>Peronosporomycetes</taxon>
        <taxon>Peronosporales</taxon>
        <taxon>Peronosporaceae</taxon>
        <taxon>Phytophthora</taxon>
    </lineage>
</organism>
<gene>
    <name evidence="2" type="ORF">PHYPSEUDO_009132</name>
</gene>
<evidence type="ECO:0000313" key="3">
    <source>
        <dbReference type="Proteomes" id="UP000694044"/>
    </source>
</evidence>
<evidence type="ECO:0000313" key="2">
    <source>
        <dbReference type="EMBL" id="KAG7379037.1"/>
    </source>
</evidence>
<feature type="compositionally biased region" description="Low complexity" evidence="1">
    <location>
        <begin position="32"/>
        <end position="46"/>
    </location>
</feature>
<protein>
    <submittedName>
        <fullName evidence="2">Uncharacterized protein</fullName>
    </submittedName>
</protein>
<dbReference type="EMBL" id="JAGDFM010000377">
    <property type="protein sequence ID" value="KAG7379037.1"/>
    <property type="molecule type" value="Genomic_DNA"/>
</dbReference>
<sequence>MAVASAYFSWLNKREHKIARPPLAQDVMYTLSSSSVPPKKAAPQPQDGYQTPQPIVKFTETETPRKRPREGGSTASRLETLRSIKRRLEDSCTSRKRRREVVRDVESRVVTRTRGSKQENQNNNPPVVLLEESSYWLAVQKFSQLT</sequence>
<comment type="caution">
    <text evidence="2">The sequence shown here is derived from an EMBL/GenBank/DDBJ whole genome shotgun (WGS) entry which is preliminary data.</text>
</comment>
<evidence type="ECO:0000256" key="1">
    <source>
        <dbReference type="SAM" id="MobiDB-lite"/>
    </source>
</evidence>
<keyword evidence="3" id="KW-1185">Reference proteome</keyword>
<reference evidence="2" key="1">
    <citation type="submission" date="2021-02" db="EMBL/GenBank/DDBJ databases">
        <authorList>
            <person name="Palmer J.M."/>
        </authorList>
    </citation>
    <scope>NUCLEOTIDE SEQUENCE</scope>
    <source>
        <strain evidence="2">SCRP734</strain>
    </source>
</reference>
<name>A0A8T1VCJ2_9STRA</name>
<dbReference type="Proteomes" id="UP000694044">
    <property type="component" value="Unassembled WGS sequence"/>
</dbReference>
<feature type="region of interest" description="Disordered" evidence="1">
    <location>
        <begin position="30"/>
        <end position="126"/>
    </location>
</feature>
<accession>A0A8T1VCJ2</accession>
<dbReference type="OrthoDB" id="96657at2759"/>
<proteinExistence type="predicted"/>
<feature type="compositionally biased region" description="Basic and acidic residues" evidence="1">
    <location>
        <begin position="79"/>
        <end position="93"/>
    </location>
</feature>